<accession>A0A0F9M7E5</accession>
<evidence type="ECO:0000256" key="1">
    <source>
        <dbReference type="ARBA" id="ARBA00022729"/>
    </source>
</evidence>
<dbReference type="SMART" id="SM00560">
    <property type="entry name" value="LamGL"/>
    <property type="match status" value="1"/>
</dbReference>
<comment type="caution">
    <text evidence="5">The sequence shown here is derived from an EMBL/GenBank/DDBJ whole genome shotgun (WGS) entry which is preliminary data.</text>
</comment>
<evidence type="ECO:0000256" key="2">
    <source>
        <dbReference type="ARBA" id="ARBA00023157"/>
    </source>
</evidence>
<name>A0A0F9M7E5_9ZZZZ</name>
<reference evidence="5" key="1">
    <citation type="journal article" date="2015" name="Nature">
        <title>Complex archaea that bridge the gap between prokaryotes and eukaryotes.</title>
        <authorList>
            <person name="Spang A."/>
            <person name="Saw J.H."/>
            <person name="Jorgensen S.L."/>
            <person name="Zaremba-Niedzwiedzka K."/>
            <person name="Martijn J."/>
            <person name="Lind A.E."/>
            <person name="van Eijk R."/>
            <person name="Schleper C."/>
            <person name="Guy L."/>
            <person name="Ettema T.J."/>
        </authorList>
    </citation>
    <scope>NUCLEOTIDE SEQUENCE</scope>
</reference>
<dbReference type="PANTHER" id="PTHR42535:SF2">
    <property type="entry name" value="CHROMOSOME UNDETERMINED SCAFFOLD_146, WHOLE GENOME SHOTGUN SEQUENCE"/>
    <property type="match status" value="1"/>
</dbReference>
<feature type="compositionally biased region" description="Polar residues" evidence="3">
    <location>
        <begin position="1240"/>
        <end position="1263"/>
    </location>
</feature>
<keyword evidence="1" id="KW-0732">Signal</keyword>
<dbReference type="Gene3D" id="2.60.120.200">
    <property type="match status" value="2"/>
</dbReference>
<proteinExistence type="predicted"/>
<sequence>FRLFTNQSANQWWIYMDDDGFSDLPNVKSLGFWGGGNNVLVLDGVTEFVGIGTGGRAPTEKLEVVGNILATDLTLGNVTTPTDLTADGKGITLKGTTNKTILWDNATDSWDFNQNVGITGNIVVSGTITTAQINIDNLTLNGNTISSTNVNGTILLSPNGTGQTLINNEVSIGGLATPATGASLDLKATNRALLLNRLTTTQRDALTPVAGMTIFNTTLNEHETYNGTSWITENTTLRTNLNAANADETGKVLHITFNDIGGGRQYDRSPRGNDALPVGGITVDATKGRYASGASFDGTNDYYTITQTTGFPIGNAVRSVEALVKTNTTAIGIGNIFSYGQSAGNNVFSVQRNGSALRVFTLADSVESASGVFVSGQWHKIQVIYNGTTVDAYVDGVKVINAATLTATTNTAEAVIGNRDGAEFWSGNIDYVRMYDRVLADNEIATDFLRPTKVGASVIKSDDLTILSRLGVVQANIKDNNLTVATVIANVLGGTATTSDLILQTTSGVGVTGADMHFLVGNNGGAEALTILNSGAIVIPGLTTDGVVTVSSGVLSSIAQGSGGGLDADTLDGLNSTQFLRSDTSDTFTSGILNFLDGTVLAIGTGNDLQFFHDGTHTIITSATGNLQFNNTDVNGQTFFQLGTDTNATSFFVINSSGKNLFHIEGSGNVGIGISGPESLFHVRSENEANFILQSQSESAGESDILFKKSRGAGTPTVIASGDRLGRLTFIGHDGTDFNTTGAYITAVSEGTIATGKIPAYLEFSTMNNAGVLAERMRITADGRLEVGGHIWQTALGNSVFIGEGAGANDNLTSNDNVAVGYNALNTNIIGYENIAIGHSALFSNIGGADNVAIGKETLALNTEGNEQVAIGYRVLYSNTTGDFNTAVGAFALANNTIGNNNVAVGRSALLQNTTGGENICIGHEAGWANTTGSGSVFIGHEAGFSETSSNRLYIHNSNTTTPLIYGEFDNKLLVINGTLNVDSGTLYVDRTTDFVGIGTTTPAAQLTQLATTPEHRLISSGDNNNARITRTDTLAKATRFNTVKQPMMDPYSLELSGYDPGTNDYVLGGNIKSSFTTEATLSMWVKLDNQLPTWPNNGIWTLNSISNQDDHYPYTNGDLNISAFATTRRIANFDNTSFDKTQWHHLALTTKPGSGNYKLYQNGVFVTSGTGDDVIDFGTTFKIGGFDNIFLDGLMDDVRIYNRELSQAEITTLAAGGDPSTTGLLVHWKLNEGSGTVAIDSSGNGNNGTFVGSPTYNTSVPSQHPGPQDVDAEAEVWVSQDGVAAREKGIHSFGDPQGTTVLRGKKAIINGGLFTSGTQFTTDTNTAALGLKYLYASTNSTEYRTFTISSADIARATPENPWYFMVKEQTGTMVANGKWLNIDTEGIEEIDGAANAIISVDWGVVRLYSDGGNLFSW</sequence>
<gene>
    <name evidence="5" type="ORF">LCGC14_1108980</name>
</gene>
<protein>
    <recommendedName>
        <fullName evidence="4">LamG-like jellyroll fold domain-containing protein</fullName>
    </recommendedName>
</protein>
<feature type="domain" description="LamG-like jellyroll fold" evidence="4">
    <location>
        <begin position="1081"/>
        <end position="1209"/>
    </location>
</feature>
<keyword evidence="2" id="KW-1015">Disulfide bond</keyword>
<dbReference type="InterPro" id="IPR013320">
    <property type="entry name" value="ConA-like_dom_sf"/>
</dbReference>
<organism evidence="5">
    <name type="scientific">marine sediment metagenome</name>
    <dbReference type="NCBI Taxonomy" id="412755"/>
    <lineage>
        <taxon>unclassified sequences</taxon>
        <taxon>metagenomes</taxon>
        <taxon>ecological metagenomes</taxon>
    </lineage>
</organism>
<dbReference type="PANTHER" id="PTHR42535">
    <property type="entry name" value="OOKINETE PROTEIN, PUTATIVE-RELATED"/>
    <property type="match status" value="1"/>
</dbReference>
<evidence type="ECO:0000259" key="4">
    <source>
        <dbReference type="SMART" id="SM00560"/>
    </source>
</evidence>
<feature type="non-terminal residue" evidence="5">
    <location>
        <position position="1"/>
    </location>
</feature>
<dbReference type="InterPro" id="IPR006558">
    <property type="entry name" value="LamG-like"/>
</dbReference>
<evidence type="ECO:0000256" key="3">
    <source>
        <dbReference type="SAM" id="MobiDB-lite"/>
    </source>
</evidence>
<feature type="region of interest" description="Disordered" evidence="3">
    <location>
        <begin position="1240"/>
        <end position="1270"/>
    </location>
</feature>
<evidence type="ECO:0000313" key="5">
    <source>
        <dbReference type="EMBL" id="KKN03305.1"/>
    </source>
</evidence>
<dbReference type="EMBL" id="LAZR01005049">
    <property type="protein sequence ID" value="KKN03305.1"/>
    <property type="molecule type" value="Genomic_DNA"/>
</dbReference>
<dbReference type="SUPFAM" id="SSF49899">
    <property type="entry name" value="Concanavalin A-like lectins/glucanases"/>
    <property type="match status" value="2"/>
</dbReference>
<dbReference type="Pfam" id="PF13385">
    <property type="entry name" value="Laminin_G_3"/>
    <property type="match status" value="2"/>
</dbReference>